<dbReference type="InterPro" id="IPR050226">
    <property type="entry name" value="NagZ_Beta-hexosaminidase"/>
</dbReference>
<dbReference type="EMBL" id="JBAWKS010000001">
    <property type="protein sequence ID" value="MEI4549576.1"/>
    <property type="molecule type" value="Genomic_DNA"/>
</dbReference>
<comment type="caution">
    <text evidence="7">The sequence shown here is derived from an EMBL/GenBank/DDBJ whole genome shotgun (WGS) entry which is preliminary data.</text>
</comment>
<keyword evidence="5 7" id="KW-0326">Glycosidase</keyword>
<dbReference type="Gene3D" id="3.20.20.300">
    <property type="entry name" value="Glycoside hydrolase, family 3, N-terminal domain"/>
    <property type="match status" value="1"/>
</dbReference>
<comment type="similarity">
    <text evidence="2">Belongs to the glycosyl hydrolase 3 family.</text>
</comment>
<evidence type="ECO:0000256" key="5">
    <source>
        <dbReference type="ARBA" id="ARBA00023295"/>
    </source>
</evidence>
<protein>
    <recommendedName>
        <fullName evidence="3">beta-N-acetylhexosaminidase</fullName>
        <ecNumber evidence="3">3.2.1.52</ecNumber>
    </recommendedName>
</protein>
<sequence length="328" mass="36136">MLGPITTGIDDKTLSQEELELLAHPLVGGVILFTRNFENIEQLCALTKHIKTINPSLLISVDHEGGRVQRFRDGFTELPSMSDAFMFANSGLNDIGWTLAAELLACQIDFSYAPCVDVNGISQVIGNRAFSSEPMDVINGAKALIGGLHSAGMKSVIKHFPGHGSVGPDSHIAMPKDDRSFREISQFDLLPFKALIDLGIADAVMPAHVIYSEVDENPACFSPFWLQKVLRQQLAFNGPVISDDMGMQGAVQVGDYVTRVTKALQAGCDNVLLCNEKEGLYQVLDGLSVADFQEHGSRMKVFHQKRYPSWDDVKRDARWQNCQKLIKS</sequence>
<dbReference type="GO" id="GO:0004563">
    <property type="term" value="F:beta-N-acetylhexosaminidase activity"/>
    <property type="evidence" value="ECO:0007669"/>
    <property type="project" value="UniProtKB-EC"/>
</dbReference>
<organism evidence="7 8">
    <name type="scientific">Pseudoalteromonas spongiae</name>
    <dbReference type="NCBI Taxonomy" id="298657"/>
    <lineage>
        <taxon>Bacteria</taxon>
        <taxon>Pseudomonadati</taxon>
        <taxon>Pseudomonadota</taxon>
        <taxon>Gammaproteobacteria</taxon>
        <taxon>Alteromonadales</taxon>
        <taxon>Pseudoalteromonadaceae</taxon>
        <taxon>Pseudoalteromonas</taxon>
    </lineage>
</organism>
<dbReference type="Proteomes" id="UP001382455">
    <property type="component" value="Unassembled WGS sequence"/>
</dbReference>
<keyword evidence="8" id="KW-1185">Reference proteome</keyword>
<evidence type="ECO:0000313" key="7">
    <source>
        <dbReference type="EMBL" id="MEI4549576.1"/>
    </source>
</evidence>
<keyword evidence="4 7" id="KW-0378">Hydrolase</keyword>
<proteinExistence type="inferred from homology"/>
<evidence type="ECO:0000313" key="8">
    <source>
        <dbReference type="Proteomes" id="UP001382455"/>
    </source>
</evidence>
<feature type="domain" description="Glycoside hydrolase family 3 N-terminal" evidence="6">
    <location>
        <begin position="14"/>
        <end position="290"/>
    </location>
</feature>
<dbReference type="EC" id="3.2.1.52" evidence="3"/>
<evidence type="ECO:0000256" key="2">
    <source>
        <dbReference type="ARBA" id="ARBA00005336"/>
    </source>
</evidence>
<reference evidence="7 8" key="1">
    <citation type="submission" date="2023-12" db="EMBL/GenBank/DDBJ databases">
        <title>Friends and Foes: Symbiotic and Algicidal bacterial influence on Karenia brevis blooms.</title>
        <authorList>
            <person name="Fei C."/>
            <person name="Mohamed A.R."/>
            <person name="Booker A."/>
            <person name="Arshad M."/>
            <person name="Klass S."/>
            <person name="Ahn S."/>
            <person name="Gilbert P.M."/>
            <person name="Heil C.A."/>
            <person name="Martinez J.M."/>
            <person name="Amin S.A."/>
        </authorList>
    </citation>
    <scope>NUCLEOTIDE SEQUENCE [LARGE SCALE GENOMIC DNA]</scope>
    <source>
        <strain evidence="7 8">CE15</strain>
    </source>
</reference>
<evidence type="ECO:0000256" key="3">
    <source>
        <dbReference type="ARBA" id="ARBA00012663"/>
    </source>
</evidence>
<evidence type="ECO:0000256" key="1">
    <source>
        <dbReference type="ARBA" id="ARBA00001231"/>
    </source>
</evidence>
<name>A0ABU8ERR5_9GAMM</name>
<dbReference type="PANTHER" id="PTHR30480:SF13">
    <property type="entry name" value="BETA-HEXOSAMINIDASE"/>
    <property type="match status" value="1"/>
</dbReference>
<evidence type="ECO:0000259" key="6">
    <source>
        <dbReference type="Pfam" id="PF00933"/>
    </source>
</evidence>
<dbReference type="InterPro" id="IPR017853">
    <property type="entry name" value="GH"/>
</dbReference>
<dbReference type="RefSeq" id="WP_336435074.1">
    <property type="nucleotide sequence ID" value="NZ_JBAWKS010000001.1"/>
</dbReference>
<comment type="catalytic activity">
    <reaction evidence="1">
        <text>Hydrolysis of terminal non-reducing N-acetyl-D-hexosamine residues in N-acetyl-beta-D-hexosaminides.</text>
        <dbReference type="EC" id="3.2.1.52"/>
    </reaction>
</comment>
<dbReference type="InterPro" id="IPR001764">
    <property type="entry name" value="Glyco_hydro_3_N"/>
</dbReference>
<gene>
    <name evidence="7" type="primary">nagZ</name>
    <name evidence="7" type="ORF">WAE96_07650</name>
</gene>
<dbReference type="PANTHER" id="PTHR30480">
    <property type="entry name" value="BETA-HEXOSAMINIDASE-RELATED"/>
    <property type="match status" value="1"/>
</dbReference>
<accession>A0ABU8ERR5</accession>
<dbReference type="SUPFAM" id="SSF51445">
    <property type="entry name" value="(Trans)glycosidases"/>
    <property type="match status" value="1"/>
</dbReference>
<evidence type="ECO:0000256" key="4">
    <source>
        <dbReference type="ARBA" id="ARBA00022801"/>
    </source>
</evidence>
<dbReference type="NCBIfam" id="NF003740">
    <property type="entry name" value="PRK05337.1"/>
    <property type="match status" value="1"/>
</dbReference>
<dbReference type="Pfam" id="PF00933">
    <property type="entry name" value="Glyco_hydro_3"/>
    <property type="match status" value="1"/>
</dbReference>
<dbReference type="InterPro" id="IPR036962">
    <property type="entry name" value="Glyco_hydro_3_N_sf"/>
</dbReference>